<evidence type="ECO:0000313" key="6">
    <source>
        <dbReference type="EMBL" id="MCT7967859.1"/>
    </source>
</evidence>
<comment type="subcellular location">
    <subcellularLocation>
        <location evidence="1">Membrane</location>
        <topology evidence="1">Single-pass membrane protein</topology>
    </subcellularLocation>
</comment>
<proteinExistence type="inferred from homology"/>
<sequence>MKDSNSQIPEDMAQEVLELASRYYSGSQNSYSLEQLQQAGSDVQIPPELINKAIQEVREKRRIEAQEQQGAQERQKTIKKVAAGVAVAIALWGIFTYNSLSSSASNVDASWAQVENQFQRRADLIPNLISVAKAQTAAEQETIALLMRSRENYLQAQNLPEKQAAIAEINVAINQFNQSLGMNPQLQSSQAFQNLSYELAGTENRIAVERMRYNQAVQAYNQKVGAFPNSLIAGLTGFSPKPFFAAENREVPRLD</sequence>
<keyword evidence="3" id="KW-0812">Transmembrane</keyword>
<dbReference type="RefSeq" id="WP_368007418.1">
    <property type="nucleotide sequence ID" value="NZ_JAMXFF010000024.1"/>
</dbReference>
<name>A0ABT2MSY1_9CYAN</name>
<protein>
    <submittedName>
        <fullName evidence="6">LemA family protein</fullName>
    </submittedName>
</protein>
<keyword evidence="4" id="KW-1133">Transmembrane helix</keyword>
<evidence type="ECO:0000256" key="2">
    <source>
        <dbReference type="ARBA" id="ARBA00008854"/>
    </source>
</evidence>
<organism evidence="6 7">
    <name type="scientific">Laspinema palackyanum D2a</name>
    <dbReference type="NCBI Taxonomy" id="2953684"/>
    <lineage>
        <taxon>Bacteria</taxon>
        <taxon>Bacillati</taxon>
        <taxon>Cyanobacteriota</taxon>
        <taxon>Cyanophyceae</taxon>
        <taxon>Oscillatoriophycideae</taxon>
        <taxon>Oscillatoriales</taxon>
        <taxon>Laspinemataceae</taxon>
        <taxon>Laspinema</taxon>
        <taxon>Laspinema palackyanum</taxon>
    </lineage>
</organism>
<gene>
    <name evidence="6" type="ORF">NG799_16080</name>
</gene>
<dbReference type="PANTHER" id="PTHR34478:SF2">
    <property type="entry name" value="MEMBRANE PROTEIN"/>
    <property type="match status" value="1"/>
</dbReference>
<evidence type="ECO:0000256" key="3">
    <source>
        <dbReference type="ARBA" id="ARBA00022692"/>
    </source>
</evidence>
<dbReference type="Pfam" id="PF04011">
    <property type="entry name" value="LemA"/>
    <property type="match status" value="1"/>
</dbReference>
<accession>A0ABT2MSY1</accession>
<evidence type="ECO:0000313" key="7">
    <source>
        <dbReference type="Proteomes" id="UP001525890"/>
    </source>
</evidence>
<dbReference type="EMBL" id="JAMXFF010000024">
    <property type="protein sequence ID" value="MCT7967859.1"/>
    <property type="molecule type" value="Genomic_DNA"/>
</dbReference>
<evidence type="ECO:0000256" key="4">
    <source>
        <dbReference type="ARBA" id="ARBA00022989"/>
    </source>
</evidence>
<comment type="caution">
    <text evidence="6">The sequence shown here is derived from an EMBL/GenBank/DDBJ whole genome shotgun (WGS) entry which is preliminary data.</text>
</comment>
<keyword evidence="5" id="KW-0472">Membrane</keyword>
<evidence type="ECO:0000256" key="1">
    <source>
        <dbReference type="ARBA" id="ARBA00004167"/>
    </source>
</evidence>
<dbReference type="Gene3D" id="1.20.1440.20">
    <property type="entry name" value="LemA-like domain"/>
    <property type="match status" value="1"/>
</dbReference>
<dbReference type="PANTHER" id="PTHR34478">
    <property type="entry name" value="PROTEIN LEMA"/>
    <property type="match status" value="1"/>
</dbReference>
<dbReference type="Proteomes" id="UP001525890">
    <property type="component" value="Unassembled WGS sequence"/>
</dbReference>
<dbReference type="InterPro" id="IPR007156">
    <property type="entry name" value="MamQ_LemA"/>
</dbReference>
<dbReference type="SUPFAM" id="SSF140478">
    <property type="entry name" value="LemA-like"/>
    <property type="match status" value="1"/>
</dbReference>
<dbReference type="InterPro" id="IPR023353">
    <property type="entry name" value="LemA-like_dom_sf"/>
</dbReference>
<keyword evidence="7" id="KW-1185">Reference proteome</keyword>
<reference evidence="6 7" key="1">
    <citation type="journal article" date="2022" name="Front. Microbiol.">
        <title>High genomic differentiation and limited gene flow indicate recent cryptic speciation within the genus Laspinema (cyanobacteria).</title>
        <authorList>
            <person name="Stanojkovic A."/>
            <person name="Skoupy S."/>
            <person name="Skaloud P."/>
            <person name="Dvorak P."/>
        </authorList>
    </citation>
    <scope>NUCLEOTIDE SEQUENCE [LARGE SCALE GENOMIC DNA]</scope>
    <source>
        <strain evidence="6 7">D2a</strain>
    </source>
</reference>
<comment type="similarity">
    <text evidence="2">Belongs to the LemA family.</text>
</comment>
<evidence type="ECO:0000256" key="5">
    <source>
        <dbReference type="ARBA" id="ARBA00023136"/>
    </source>
</evidence>